<keyword evidence="1" id="KW-0175">Coiled coil</keyword>
<evidence type="ECO:0000313" key="3">
    <source>
        <dbReference type="Proteomes" id="UP001221142"/>
    </source>
</evidence>
<reference evidence="2" key="1">
    <citation type="submission" date="2023-03" db="EMBL/GenBank/DDBJ databases">
        <title>Massive genome expansion in bonnet fungi (Mycena s.s.) driven by repeated elements and novel gene families across ecological guilds.</title>
        <authorList>
            <consortium name="Lawrence Berkeley National Laboratory"/>
            <person name="Harder C.B."/>
            <person name="Miyauchi S."/>
            <person name="Viragh M."/>
            <person name="Kuo A."/>
            <person name="Thoen E."/>
            <person name="Andreopoulos B."/>
            <person name="Lu D."/>
            <person name="Skrede I."/>
            <person name="Drula E."/>
            <person name="Henrissat B."/>
            <person name="Morin E."/>
            <person name="Kohler A."/>
            <person name="Barry K."/>
            <person name="LaButti K."/>
            <person name="Morin E."/>
            <person name="Salamov A."/>
            <person name="Lipzen A."/>
            <person name="Mereny Z."/>
            <person name="Hegedus B."/>
            <person name="Baldrian P."/>
            <person name="Stursova M."/>
            <person name="Weitz H."/>
            <person name="Taylor A."/>
            <person name="Grigoriev I.V."/>
            <person name="Nagy L.G."/>
            <person name="Martin F."/>
            <person name="Kauserud H."/>
        </authorList>
    </citation>
    <scope>NUCLEOTIDE SEQUENCE</scope>
    <source>
        <strain evidence="2">9284</strain>
    </source>
</reference>
<accession>A0AAD7B4B7</accession>
<proteinExistence type="predicted"/>
<dbReference type="AlphaFoldDB" id="A0AAD7B4B7"/>
<evidence type="ECO:0008006" key="4">
    <source>
        <dbReference type="Google" id="ProtNLM"/>
    </source>
</evidence>
<name>A0AAD7B4B7_9AGAR</name>
<dbReference type="SUPFAM" id="SSF52047">
    <property type="entry name" value="RNI-like"/>
    <property type="match status" value="1"/>
</dbReference>
<organism evidence="2 3">
    <name type="scientific">Roridomyces roridus</name>
    <dbReference type="NCBI Taxonomy" id="1738132"/>
    <lineage>
        <taxon>Eukaryota</taxon>
        <taxon>Fungi</taxon>
        <taxon>Dikarya</taxon>
        <taxon>Basidiomycota</taxon>
        <taxon>Agaricomycotina</taxon>
        <taxon>Agaricomycetes</taxon>
        <taxon>Agaricomycetidae</taxon>
        <taxon>Agaricales</taxon>
        <taxon>Marasmiineae</taxon>
        <taxon>Mycenaceae</taxon>
        <taxon>Roridomyces</taxon>
    </lineage>
</organism>
<keyword evidence="3" id="KW-1185">Reference proteome</keyword>
<evidence type="ECO:0000313" key="2">
    <source>
        <dbReference type="EMBL" id="KAJ7610202.1"/>
    </source>
</evidence>
<feature type="coiled-coil region" evidence="1">
    <location>
        <begin position="9"/>
        <end position="36"/>
    </location>
</feature>
<sequence>MSTSTSSANDQLRAHLAEIRAKIVTLECELATLHNLERITRAALDSITYPVLSLPVEITLAVFLHYVGPPIQQYPSQCRESPLPLTAVCKLWRNIALSYSELWPALDGHPPVDSAVLLNLLQARLSRVGSTNFRINMPLPISSSEDKILPILAPYFPQLQSLQLTLAGPISFPTEAGNVIPLPALEALQINGEDWPQDKTGQISLPYAPRLRDVWLWDTARVSLPWSQLTFLGLQGLSLTDCLGVLQQTSQLGTLKIDAESDDAAHGTPIELRYLRAICSATCPVINHLILPVVEDLEIQLFTDEVNATVHNLTARSGCTLNRLRLRSPMGLMVVEQCIRPLQRLRALSLTSCRGYFHEWVSFLQQISKGELLPELEVFLLDGMEGEIPISALLTMLKARANPPEGIAQFKAFRCSHWQEPWNEMDSQHTAERIRELRAEGMSVEIGWGPGWFRGTSNIISSSPSKRQNLIIADTSYFG</sequence>
<gene>
    <name evidence="2" type="ORF">FB45DRAFT_942941</name>
</gene>
<comment type="caution">
    <text evidence="2">The sequence shown here is derived from an EMBL/GenBank/DDBJ whole genome shotgun (WGS) entry which is preliminary data.</text>
</comment>
<dbReference type="EMBL" id="JARKIF010000036">
    <property type="protein sequence ID" value="KAJ7610202.1"/>
    <property type="molecule type" value="Genomic_DNA"/>
</dbReference>
<protein>
    <recommendedName>
        <fullName evidence="4">F-box domain-containing protein</fullName>
    </recommendedName>
</protein>
<evidence type="ECO:0000256" key="1">
    <source>
        <dbReference type="SAM" id="Coils"/>
    </source>
</evidence>
<dbReference type="Proteomes" id="UP001221142">
    <property type="component" value="Unassembled WGS sequence"/>
</dbReference>